<proteinExistence type="predicted"/>
<accession>A0A1I4P5H6</accession>
<reference evidence="1 2" key="1">
    <citation type="submission" date="2016-10" db="EMBL/GenBank/DDBJ databases">
        <authorList>
            <person name="de Groot N.N."/>
        </authorList>
    </citation>
    <scope>NUCLEOTIDE SEQUENCE [LARGE SCALE GENOMIC DNA]</scope>
    <source>
        <strain evidence="1 2">Nm146</strain>
    </source>
</reference>
<gene>
    <name evidence="1" type="ORF">SAMN05421880_1104</name>
</gene>
<organism evidence="1 2">
    <name type="scientific">Nitrosomonas nitrosa</name>
    <dbReference type="NCBI Taxonomy" id="52442"/>
    <lineage>
        <taxon>Bacteria</taxon>
        <taxon>Pseudomonadati</taxon>
        <taxon>Pseudomonadota</taxon>
        <taxon>Betaproteobacteria</taxon>
        <taxon>Nitrosomonadales</taxon>
        <taxon>Nitrosomonadaceae</taxon>
        <taxon>Nitrosomonas</taxon>
    </lineage>
</organism>
<dbReference type="EMBL" id="FOUF01000010">
    <property type="protein sequence ID" value="SFM22866.1"/>
    <property type="molecule type" value="Genomic_DNA"/>
</dbReference>
<protein>
    <submittedName>
        <fullName evidence="1">Uncharacterized protein</fullName>
    </submittedName>
</protein>
<sequence length="50" mass="5950">MPSHRNHMRFIMPHKYEGEFNYRAQRAFLGTFGTEPFNSQFDIMKQIANG</sequence>
<dbReference type="AlphaFoldDB" id="A0A1I4P5H6"/>
<dbReference type="Proteomes" id="UP000199561">
    <property type="component" value="Unassembled WGS sequence"/>
</dbReference>
<name>A0A1I4P5H6_9PROT</name>
<evidence type="ECO:0000313" key="1">
    <source>
        <dbReference type="EMBL" id="SFM22866.1"/>
    </source>
</evidence>
<evidence type="ECO:0000313" key="2">
    <source>
        <dbReference type="Proteomes" id="UP000199561"/>
    </source>
</evidence>
<keyword evidence="2" id="KW-1185">Reference proteome</keyword>